<reference evidence="3" key="1">
    <citation type="submission" date="2018-03" db="EMBL/GenBank/DDBJ databases">
        <authorList>
            <person name="Guldener U."/>
        </authorList>
    </citation>
    <scope>NUCLEOTIDE SEQUENCE</scope>
</reference>
<dbReference type="Proteomes" id="UP001187682">
    <property type="component" value="Unassembled WGS sequence"/>
</dbReference>
<sequence length="194" mass="21384">MAPKHWRSSPSFLIPFGATVVTLEFIFFYHQGVPALLLVGSVIFAIISAFAIVCVLRRMYPLCLFGADEFQERAAARRALMGSVEMLDEDLELGGGTVKYLQDFAADVAYFGENARNMMPKGPPTQEFGKIMEGMKNTHADLTAVYYIVDEAVSSPALVTPGPQPLATDNSPRLQEKNGTECPRCHSRHHKDGM</sequence>
<keyword evidence="4" id="KW-1185">Reference proteome</keyword>
<gene>
    <name evidence="3" type="ORF">DNG_01759</name>
</gene>
<evidence type="ECO:0000256" key="1">
    <source>
        <dbReference type="SAM" id="MobiDB-lite"/>
    </source>
</evidence>
<keyword evidence="2" id="KW-0812">Transmembrane</keyword>
<protein>
    <submittedName>
        <fullName evidence="3">Uncharacterized protein</fullName>
    </submittedName>
</protein>
<feature type="compositionally biased region" description="Basic residues" evidence="1">
    <location>
        <begin position="185"/>
        <end position="194"/>
    </location>
</feature>
<accession>A0AAE8MS67</accession>
<feature type="transmembrane region" description="Helical" evidence="2">
    <location>
        <begin position="35"/>
        <end position="56"/>
    </location>
</feature>
<organism evidence="3 4">
    <name type="scientific">Cephalotrichum gorgonifer</name>
    <dbReference type="NCBI Taxonomy" id="2041049"/>
    <lineage>
        <taxon>Eukaryota</taxon>
        <taxon>Fungi</taxon>
        <taxon>Dikarya</taxon>
        <taxon>Ascomycota</taxon>
        <taxon>Pezizomycotina</taxon>
        <taxon>Sordariomycetes</taxon>
        <taxon>Hypocreomycetidae</taxon>
        <taxon>Microascales</taxon>
        <taxon>Microascaceae</taxon>
        <taxon>Cephalotrichum</taxon>
    </lineage>
</organism>
<feature type="region of interest" description="Disordered" evidence="1">
    <location>
        <begin position="158"/>
        <end position="194"/>
    </location>
</feature>
<evidence type="ECO:0000313" key="3">
    <source>
        <dbReference type="EMBL" id="SPN98715.1"/>
    </source>
</evidence>
<feature type="transmembrane region" description="Helical" evidence="2">
    <location>
        <begin position="12"/>
        <end position="29"/>
    </location>
</feature>
<evidence type="ECO:0000256" key="2">
    <source>
        <dbReference type="SAM" id="Phobius"/>
    </source>
</evidence>
<dbReference type="AlphaFoldDB" id="A0AAE8MS67"/>
<keyword evidence="2" id="KW-1133">Transmembrane helix</keyword>
<name>A0AAE8MS67_9PEZI</name>
<proteinExistence type="predicted"/>
<dbReference type="EMBL" id="ONZQ02000002">
    <property type="protein sequence ID" value="SPN98715.1"/>
    <property type="molecule type" value="Genomic_DNA"/>
</dbReference>
<keyword evidence="2" id="KW-0472">Membrane</keyword>
<evidence type="ECO:0000313" key="4">
    <source>
        <dbReference type="Proteomes" id="UP001187682"/>
    </source>
</evidence>
<comment type="caution">
    <text evidence="3">The sequence shown here is derived from an EMBL/GenBank/DDBJ whole genome shotgun (WGS) entry which is preliminary data.</text>
</comment>